<evidence type="ECO:0000313" key="3">
    <source>
        <dbReference type="Proteomes" id="UP001159641"/>
    </source>
</evidence>
<gene>
    <name evidence="2" type="ORF">J1605_004577</name>
</gene>
<protein>
    <submittedName>
        <fullName evidence="2">Uncharacterized protein</fullName>
    </submittedName>
</protein>
<accession>A0AB34HGH7</accession>
<dbReference type="AlphaFoldDB" id="A0AB34HGH7"/>
<dbReference type="PANTHER" id="PTHR31433:SF0">
    <property type="entry name" value="PX DOMAIN-CONTAINING PROTEIN 1"/>
    <property type="match status" value="1"/>
</dbReference>
<dbReference type="Gene3D" id="3.30.1520.10">
    <property type="entry name" value="Phox-like domain"/>
    <property type="match status" value="1"/>
</dbReference>
<reference evidence="2 3" key="1">
    <citation type="submission" date="2022-11" db="EMBL/GenBank/DDBJ databases">
        <title>Whole genome sequence of Eschrichtius robustus ER-17-0199.</title>
        <authorList>
            <person name="Bruniche-Olsen A."/>
            <person name="Black A.N."/>
            <person name="Fields C.J."/>
            <person name="Walden K."/>
            <person name="Dewoody J.A."/>
        </authorList>
    </citation>
    <scope>NUCLEOTIDE SEQUENCE [LARGE SCALE GENOMIC DNA]</scope>
    <source>
        <strain evidence="2">ER-17-0199</strain>
        <tissue evidence="2">Blubber</tissue>
    </source>
</reference>
<sequence>MGARPSLVCSGLGMGAEGGTPMDGACEVRVATGSQGARAASRCLSSAENNPLGYALKLIAEITAAEGGQPDSALGLSLEVGTVTRDVQSEASTHGSRTWDQVSEPVETSGNRNVGRSRFLEGAESCPRWFSLGEDVSFVEGDVGVASPSRDACCPVFNSGAHFLVCFSDGGISVSIPGLVAIKDAHDIETRLNEVEKLLKAVISMPRKYSRSEVVLTFFERSPLDQVLKNDNVHKIQPSFQSPVKISEIMRSNGFCLANTETIVIDHSIPNGKDQHAAVDPSEHL</sequence>
<name>A0AB34HGH7_ESCRO</name>
<proteinExistence type="predicted"/>
<dbReference type="GO" id="GO:0035091">
    <property type="term" value="F:phosphatidylinositol binding"/>
    <property type="evidence" value="ECO:0007669"/>
    <property type="project" value="InterPro"/>
</dbReference>
<keyword evidence="3" id="KW-1185">Reference proteome</keyword>
<dbReference type="InterPro" id="IPR040288">
    <property type="entry name" value="PXDC1"/>
</dbReference>
<dbReference type="SUPFAM" id="SSF64268">
    <property type="entry name" value="PX domain"/>
    <property type="match status" value="1"/>
</dbReference>
<comment type="caution">
    <text evidence="2">The sequence shown here is derived from an EMBL/GenBank/DDBJ whole genome shotgun (WGS) entry which is preliminary data.</text>
</comment>
<dbReference type="EMBL" id="JAIQCJ010001354">
    <property type="protein sequence ID" value="KAJ8790604.1"/>
    <property type="molecule type" value="Genomic_DNA"/>
</dbReference>
<organism evidence="2 3">
    <name type="scientific">Eschrichtius robustus</name>
    <name type="common">California gray whale</name>
    <name type="synonym">Eschrichtius gibbosus</name>
    <dbReference type="NCBI Taxonomy" id="9764"/>
    <lineage>
        <taxon>Eukaryota</taxon>
        <taxon>Metazoa</taxon>
        <taxon>Chordata</taxon>
        <taxon>Craniata</taxon>
        <taxon>Vertebrata</taxon>
        <taxon>Euteleostomi</taxon>
        <taxon>Mammalia</taxon>
        <taxon>Eutheria</taxon>
        <taxon>Laurasiatheria</taxon>
        <taxon>Artiodactyla</taxon>
        <taxon>Whippomorpha</taxon>
        <taxon>Cetacea</taxon>
        <taxon>Mysticeti</taxon>
        <taxon>Eschrichtiidae</taxon>
        <taxon>Eschrichtius</taxon>
    </lineage>
</organism>
<evidence type="ECO:0000313" key="2">
    <source>
        <dbReference type="EMBL" id="KAJ8790604.1"/>
    </source>
</evidence>
<dbReference type="PANTHER" id="PTHR31433">
    <property type="entry name" value="PX DOMAIN-CONTAINING PROTEIN 1"/>
    <property type="match status" value="1"/>
</dbReference>
<evidence type="ECO:0000256" key="1">
    <source>
        <dbReference type="SAM" id="MobiDB-lite"/>
    </source>
</evidence>
<dbReference type="Proteomes" id="UP001159641">
    <property type="component" value="Unassembled WGS sequence"/>
</dbReference>
<feature type="region of interest" description="Disordered" evidence="1">
    <location>
        <begin position="88"/>
        <end position="110"/>
    </location>
</feature>
<dbReference type="InterPro" id="IPR036871">
    <property type="entry name" value="PX_dom_sf"/>
</dbReference>